<dbReference type="Proteomes" id="UP001175227">
    <property type="component" value="Unassembled WGS sequence"/>
</dbReference>
<feature type="compositionally biased region" description="Polar residues" evidence="1">
    <location>
        <begin position="103"/>
        <end position="119"/>
    </location>
</feature>
<name>A0AA39NXE4_9AGAR</name>
<organism evidence="2 3">
    <name type="scientific">Armillaria novae-zelandiae</name>
    <dbReference type="NCBI Taxonomy" id="153914"/>
    <lineage>
        <taxon>Eukaryota</taxon>
        <taxon>Fungi</taxon>
        <taxon>Dikarya</taxon>
        <taxon>Basidiomycota</taxon>
        <taxon>Agaricomycotina</taxon>
        <taxon>Agaricomycetes</taxon>
        <taxon>Agaricomycetidae</taxon>
        <taxon>Agaricales</taxon>
        <taxon>Marasmiineae</taxon>
        <taxon>Physalacriaceae</taxon>
        <taxon>Armillaria</taxon>
    </lineage>
</organism>
<comment type="caution">
    <text evidence="2">The sequence shown here is derived from an EMBL/GenBank/DDBJ whole genome shotgun (WGS) entry which is preliminary data.</text>
</comment>
<evidence type="ECO:0000313" key="3">
    <source>
        <dbReference type="Proteomes" id="UP001175227"/>
    </source>
</evidence>
<dbReference type="AlphaFoldDB" id="A0AA39NXE4"/>
<feature type="compositionally biased region" description="Basic and acidic residues" evidence="1">
    <location>
        <begin position="120"/>
        <end position="132"/>
    </location>
</feature>
<proteinExistence type="predicted"/>
<feature type="region of interest" description="Disordered" evidence="1">
    <location>
        <begin position="68"/>
        <end position="150"/>
    </location>
</feature>
<dbReference type="EMBL" id="JAUEPR010000032">
    <property type="protein sequence ID" value="KAK0473634.1"/>
    <property type="molecule type" value="Genomic_DNA"/>
</dbReference>
<keyword evidence="3" id="KW-1185">Reference proteome</keyword>
<gene>
    <name evidence="2" type="ORF">IW261DRAFT_1423544</name>
</gene>
<evidence type="ECO:0000313" key="2">
    <source>
        <dbReference type="EMBL" id="KAK0473634.1"/>
    </source>
</evidence>
<evidence type="ECO:0000256" key="1">
    <source>
        <dbReference type="SAM" id="MobiDB-lite"/>
    </source>
</evidence>
<feature type="compositionally biased region" description="Polar residues" evidence="1">
    <location>
        <begin position="72"/>
        <end position="89"/>
    </location>
</feature>
<protein>
    <submittedName>
        <fullName evidence="2">Uncharacterized protein</fullName>
    </submittedName>
</protein>
<accession>A0AA39NXE4</accession>
<sequence>MAPSMETHLPLITPRIRFRPMFQDPLPVITPPRDLETPFFASPVVTPAQRVHVWFDTDVKGPQVEVAAEQPPTGTSTEGGDQAQNINEQSRPDEGQLPPSPSQTPNTETSMEQETSTDTPDLRPSTDTDSKSKYAAPRGEPGKPNQGGFSLAKKLMEDCKWSVDIYREVKDDVKEQAAAKLDLRYCYNKQDSVKIDRVCHSLIRRHPWLKLYKKCWPVHALLKAHLKKESEAYRNAKHRIPEPEMSLAILKAAALGRVGAKVLPTAQMAIEMTRLPALLQALDAASPSAMDLQLVAHGLTGT</sequence>
<reference evidence="2" key="1">
    <citation type="submission" date="2023-06" db="EMBL/GenBank/DDBJ databases">
        <authorList>
            <consortium name="Lawrence Berkeley National Laboratory"/>
            <person name="Ahrendt S."/>
            <person name="Sahu N."/>
            <person name="Indic B."/>
            <person name="Wong-Bajracharya J."/>
            <person name="Merenyi Z."/>
            <person name="Ke H.-M."/>
            <person name="Monk M."/>
            <person name="Kocsube S."/>
            <person name="Drula E."/>
            <person name="Lipzen A."/>
            <person name="Balint B."/>
            <person name="Henrissat B."/>
            <person name="Andreopoulos B."/>
            <person name="Martin F.M."/>
            <person name="Harder C.B."/>
            <person name="Rigling D."/>
            <person name="Ford K.L."/>
            <person name="Foster G.D."/>
            <person name="Pangilinan J."/>
            <person name="Papanicolaou A."/>
            <person name="Barry K."/>
            <person name="LaButti K."/>
            <person name="Viragh M."/>
            <person name="Koriabine M."/>
            <person name="Yan M."/>
            <person name="Riley R."/>
            <person name="Champramary S."/>
            <person name="Plett K.L."/>
            <person name="Tsai I.J."/>
            <person name="Slot J."/>
            <person name="Sipos G."/>
            <person name="Plett J."/>
            <person name="Nagy L.G."/>
            <person name="Grigoriev I.V."/>
        </authorList>
    </citation>
    <scope>NUCLEOTIDE SEQUENCE</scope>
    <source>
        <strain evidence="2">ICMP 16352</strain>
    </source>
</reference>